<dbReference type="Proteomes" id="UP000735302">
    <property type="component" value="Unassembled WGS sequence"/>
</dbReference>
<protein>
    <submittedName>
        <fullName evidence="2">Uncharacterized protein</fullName>
    </submittedName>
</protein>
<feature type="region of interest" description="Disordered" evidence="1">
    <location>
        <begin position="45"/>
        <end position="82"/>
    </location>
</feature>
<reference evidence="2 3" key="1">
    <citation type="journal article" date="2021" name="Elife">
        <title>Chloroplast acquisition without the gene transfer in kleptoplastic sea slugs, Plakobranchus ocellatus.</title>
        <authorList>
            <person name="Maeda T."/>
            <person name="Takahashi S."/>
            <person name="Yoshida T."/>
            <person name="Shimamura S."/>
            <person name="Takaki Y."/>
            <person name="Nagai Y."/>
            <person name="Toyoda A."/>
            <person name="Suzuki Y."/>
            <person name="Arimoto A."/>
            <person name="Ishii H."/>
            <person name="Satoh N."/>
            <person name="Nishiyama T."/>
            <person name="Hasebe M."/>
            <person name="Maruyama T."/>
            <person name="Minagawa J."/>
            <person name="Obokata J."/>
            <person name="Shigenobu S."/>
        </authorList>
    </citation>
    <scope>NUCLEOTIDE SEQUENCE [LARGE SCALE GENOMIC DNA]</scope>
</reference>
<comment type="caution">
    <text evidence="2">The sequence shown here is derived from an EMBL/GenBank/DDBJ whole genome shotgun (WGS) entry which is preliminary data.</text>
</comment>
<accession>A0AAV4CU38</accession>
<proteinExistence type="predicted"/>
<name>A0AAV4CU38_9GAST</name>
<evidence type="ECO:0000313" key="2">
    <source>
        <dbReference type="EMBL" id="GFO35407.1"/>
    </source>
</evidence>
<sequence>MKERASTRTWVVFSKNFQSGKFCSELLYSLQDAVAKRLPQGPSLLRVKVRPPSPTPWAHRVSKTRDQLAGEELRAENQPLEQ</sequence>
<evidence type="ECO:0000256" key="1">
    <source>
        <dbReference type="SAM" id="MobiDB-lite"/>
    </source>
</evidence>
<gene>
    <name evidence="2" type="ORF">PoB_006191200</name>
</gene>
<feature type="compositionally biased region" description="Basic and acidic residues" evidence="1">
    <location>
        <begin position="63"/>
        <end position="75"/>
    </location>
</feature>
<organism evidence="2 3">
    <name type="scientific">Plakobranchus ocellatus</name>
    <dbReference type="NCBI Taxonomy" id="259542"/>
    <lineage>
        <taxon>Eukaryota</taxon>
        <taxon>Metazoa</taxon>
        <taxon>Spiralia</taxon>
        <taxon>Lophotrochozoa</taxon>
        <taxon>Mollusca</taxon>
        <taxon>Gastropoda</taxon>
        <taxon>Heterobranchia</taxon>
        <taxon>Euthyneura</taxon>
        <taxon>Panpulmonata</taxon>
        <taxon>Sacoglossa</taxon>
        <taxon>Placobranchoidea</taxon>
        <taxon>Plakobranchidae</taxon>
        <taxon>Plakobranchus</taxon>
    </lineage>
</organism>
<dbReference type="EMBL" id="BLXT01006999">
    <property type="protein sequence ID" value="GFO35407.1"/>
    <property type="molecule type" value="Genomic_DNA"/>
</dbReference>
<dbReference type="AlphaFoldDB" id="A0AAV4CU38"/>
<evidence type="ECO:0000313" key="3">
    <source>
        <dbReference type="Proteomes" id="UP000735302"/>
    </source>
</evidence>
<keyword evidence="3" id="KW-1185">Reference proteome</keyword>